<organism evidence="2 3">
    <name type="scientific">Frigoriglobus tundricola</name>
    <dbReference type="NCBI Taxonomy" id="2774151"/>
    <lineage>
        <taxon>Bacteria</taxon>
        <taxon>Pseudomonadati</taxon>
        <taxon>Planctomycetota</taxon>
        <taxon>Planctomycetia</taxon>
        <taxon>Gemmatales</taxon>
        <taxon>Gemmataceae</taxon>
        <taxon>Frigoriglobus</taxon>
    </lineage>
</organism>
<reference evidence="3" key="1">
    <citation type="submission" date="2020-05" db="EMBL/GenBank/DDBJ databases">
        <title>Frigoriglobus tundricola gen. nov., sp. nov., a psychrotolerant cellulolytic planctomycete of the family Gemmataceae with two divergent copies of 16S rRNA gene.</title>
        <authorList>
            <person name="Kulichevskaya I.S."/>
            <person name="Ivanova A.A."/>
            <person name="Naumoff D.G."/>
            <person name="Beletsky A.V."/>
            <person name="Rijpstra W.I.C."/>
            <person name="Sinninghe Damste J.S."/>
            <person name="Mardanov A.V."/>
            <person name="Ravin N.V."/>
            <person name="Dedysh S.N."/>
        </authorList>
    </citation>
    <scope>NUCLEOTIDE SEQUENCE [LARGE SCALE GENOMIC DNA]</scope>
    <source>
        <strain evidence="3">PL17</strain>
    </source>
</reference>
<dbReference type="Proteomes" id="UP000503447">
    <property type="component" value="Chromosome"/>
</dbReference>
<gene>
    <name evidence="2" type="ORF">FTUN_6894</name>
</gene>
<dbReference type="InterPro" id="IPR013429">
    <property type="entry name" value="Regulatory_FmdB_Zinc_ribbon"/>
</dbReference>
<evidence type="ECO:0000313" key="2">
    <source>
        <dbReference type="EMBL" id="QJW99291.1"/>
    </source>
</evidence>
<dbReference type="EMBL" id="CP053452">
    <property type="protein sequence ID" value="QJW99291.1"/>
    <property type="molecule type" value="Genomic_DNA"/>
</dbReference>
<dbReference type="SMART" id="SM00834">
    <property type="entry name" value="CxxC_CXXC_SSSS"/>
    <property type="match status" value="1"/>
</dbReference>
<dbReference type="RefSeq" id="WP_171474274.1">
    <property type="nucleotide sequence ID" value="NZ_CP053452.2"/>
</dbReference>
<proteinExistence type="predicted"/>
<keyword evidence="3" id="KW-1185">Reference proteome</keyword>
<protein>
    <recommendedName>
        <fullName evidence="1">Putative regulatory protein FmdB zinc ribbon domain-containing protein</fullName>
    </recommendedName>
</protein>
<dbReference type="KEGG" id="ftj:FTUN_6894"/>
<evidence type="ECO:0000313" key="3">
    <source>
        <dbReference type="Proteomes" id="UP000503447"/>
    </source>
</evidence>
<dbReference type="NCBIfam" id="TIGR02605">
    <property type="entry name" value="CxxC_CxxC_SSSS"/>
    <property type="match status" value="1"/>
</dbReference>
<dbReference type="AlphaFoldDB" id="A0A6M5Z1J5"/>
<name>A0A6M5Z1J5_9BACT</name>
<evidence type="ECO:0000259" key="1">
    <source>
        <dbReference type="SMART" id="SM00834"/>
    </source>
</evidence>
<sequence length="77" mass="8150">MPLYEYTCRTCEHTFETLVSTRVTVAVACPQCGGAELDQLIGLPAPGRVTEGKPATNCRGDGPPCGAPWCGRKGEPK</sequence>
<dbReference type="Pfam" id="PF09723">
    <property type="entry name" value="Zn_ribbon_8"/>
    <property type="match status" value="1"/>
</dbReference>
<feature type="domain" description="Putative regulatory protein FmdB zinc ribbon" evidence="1">
    <location>
        <begin position="1"/>
        <end position="42"/>
    </location>
</feature>
<accession>A0A6M5Z1J5</accession>